<evidence type="ECO:0000313" key="4">
    <source>
        <dbReference type="Proteomes" id="UP000069935"/>
    </source>
</evidence>
<evidence type="ECO:0000313" key="3">
    <source>
        <dbReference type="EMBL" id="ALG74980.1"/>
    </source>
</evidence>
<dbReference type="PANTHER" id="PTHR12558:SF13">
    <property type="entry name" value="CELL DIVISION CYCLE PROTEIN 27 HOMOLOG"/>
    <property type="match status" value="1"/>
</dbReference>
<gene>
    <name evidence="3" type="ORF">AL072_28740</name>
</gene>
<dbReference type="PANTHER" id="PTHR12558">
    <property type="entry name" value="CELL DIVISION CYCLE 16,23,27"/>
    <property type="match status" value="1"/>
</dbReference>
<evidence type="ECO:0008006" key="5">
    <source>
        <dbReference type="Google" id="ProtNLM"/>
    </source>
</evidence>
<feature type="chain" id="PRO_5042166498" description="Tetratricopeptide repeat protein" evidence="2">
    <location>
        <begin position="24"/>
        <end position="584"/>
    </location>
</feature>
<keyword evidence="1" id="KW-0802">TPR repeat</keyword>
<dbReference type="SUPFAM" id="SSF48452">
    <property type="entry name" value="TPR-like"/>
    <property type="match status" value="3"/>
</dbReference>
<keyword evidence="2" id="KW-0732">Signal</keyword>
<dbReference type="PROSITE" id="PS50005">
    <property type="entry name" value="TPR"/>
    <property type="match status" value="1"/>
</dbReference>
<name>A0AAC8ZW60_9PROT</name>
<dbReference type="RefSeq" id="WP_045584930.1">
    <property type="nucleotide sequence ID" value="NZ_CP012406.1"/>
</dbReference>
<proteinExistence type="predicted"/>
<dbReference type="Gene3D" id="1.25.40.10">
    <property type="entry name" value="Tetratricopeptide repeat domain"/>
    <property type="match status" value="4"/>
</dbReference>
<accession>A0AAC8ZW60</accession>
<dbReference type="KEGG" id="ati:AL072_28740"/>
<dbReference type="InterPro" id="IPR011990">
    <property type="entry name" value="TPR-like_helical_dom_sf"/>
</dbReference>
<keyword evidence="4" id="KW-1185">Reference proteome</keyword>
<feature type="signal peptide" evidence="2">
    <location>
        <begin position="1"/>
        <end position="23"/>
    </location>
</feature>
<sequence length="584" mass="63398">MTSFRSRLLAIPLAALIAGGVLAPAALTPAFAAGQPGDGTGSATGSYLAGRYAQHQDDWSAAARFTAQALAADPDDAALLRRSFLLRLGEGRIDTALGYAGRLLGGQGGPANQDGPANQGEPQMALTLLTADALAKGRLDEADGYAARLPSDGLGRFLTPLTRAWLLVARGRTDEALAALEPLAPIQGFGALYNLHAGLILDLAGRNDEAAARYAKVTDTDAPLRVVQIVGNFMQRTGRRDEARKLYQTFQATNPDGLLVEPAIATMTNAPDGVRPVPDARSGLAEALFDLGSALHHENADEPALLFGRIALHLRDDLALAHLLIGDIMAARDHHEEALAEYRPLEADPLLGWTARMRQSDSLARMDRDDDAIALLKALSAERPERTDAVSRLGDIYRYAKRYGEAITAYGTALERIGTPQERHWPLLYARAMSYEKTNQWAQAEADLRTALTLKPDEPSLLNFLGYSWIDRGQNLDKAKAMVERAVALRPRDGYIVDSLGWALYTLGDYEGAVARLERAVELKPGDPTINDHLGDAYWRAGRRNEARFQWMRALRNADEDTDKAAIQAKLETGMPDRKAAAKQ</sequence>
<organism evidence="3 4">
    <name type="scientific">Azospirillum thiophilum</name>
    <dbReference type="NCBI Taxonomy" id="528244"/>
    <lineage>
        <taxon>Bacteria</taxon>
        <taxon>Pseudomonadati</taxon>
        <taxon>Pseudomonadota</taxon>
        <taxon>Alphaproteobacteria</taxon>
        <taxon>Rhodospirillales</taxon>
        <taxon>Azospirillaceae</taxon>
        <taxon>Azospirillum</taxon>
    </lineage>
</organism>
<dbReference type="SMART" id="SM00028">
    <property type="entry name" value="TPR"/>
    <property type="match status" value="7"/>
</dbReference>
<reference evidence="4" key="1">
    <citation type="submission" date="2015-08" db="EMBL/GenBank/DDBJ databases">
        <title>Complete Genome Sequence of Azospirillum thiophilum BV-S.</title>
        <authorList>
            <person name="Fomenkov A."/>
            <person name="Vincze T."/>
            <person name="Grabovich M."/>
            <person name="Dubinina G."/>
            <person name="Orlova M."/>
            <person name="Belousova E."/>
            <person name="Roberts R.J."/>
        </authorList>
    </citation>
    <scope>NUCLEOTIDE SEQUENCE [LARGE SCALE GENOMIC DNA]</scope>
    <source>
        <strain evidence="4">BV-S</strain>
    </source>
</reference>
<reference evidence="3 4" key="2">
    <citation type="journal article" date="2016" name="Genome Announc.">
        <title>Complete Genome Sequence of a Strain of Azospirillum thiophilum Isolated from a Sulfide Spring.</title>
        <authorList>
            <person name="Fomenkov A."/>
            <person name="Vincze T."/>
            <person name="Grabovich M."/>
            <person name="Anton B.P."/>
            <person name="Dubinina G."/>
            <person name="Orlova M."/>
            <person name="Belousova E."/>
            <person name="Roberts R.J."/>
        </authorList>
    </citation>
    <scope>NUCLEOTIDE SEQUENCE [LARGE SCALE GENOMIC DNA]</scope>
    <source>
        <strain evidence="3 4">BV-S</strain>
    </source>
</reference>
<dbReference type="Proteomes" id="UP000069935">
    <property type="component" value="Chromosome 6"/>
</dbReference>
<protein>
    <recommendedName>
        <fullName evidence="5">Tetratricopeptide repeat protein</fullName>
    </recommendedName>
</protein>
<evidence type="ECO:0000256" key="2">
    <source>
        <dbReference type="SAM" id="SignalP"/>
    </source>
</evidence>
<dbReference type="InterPro" id="IPR019734">
    <property type="entry name" value="TPR_rpt"/>
</dbReference>
<dbReference type="EMBL" id="CP012406">
    <property type="protein sequence ID" value="ALG74980.1"/>
    <property type="molecule type" value="Genomic_DNA"/>
</dbReference>
<dbReference type="Pfam" id="PF13414">
    <property type="entry name" value="TPR_11"/>
    <property type="match status" value="1"/>
</dbReference>
<dbReference type="AlphaFoldDB" id="A0AAC8ZW60"/>
<feature type="repeat" description="TPR" evidence="1">
    <location>
        <begin position="494"/>
        <end position="527"/>
    </location>
</feature>
<evidence type="ECO:0000256" key="1">
    <source>
        <dbReference type="PROSITE-ProRule" id="PRU00339"/>
    </source>
</evidence>
<dbReference type="Pfam" id="PF13432">
    <property type="entry name" value="TPR_16"/>
    <property type="match status" value="2"/>
</dbReference>